<organism evidence="2 3">
    <name type="scientific">Mikania micrantha</name>
    <name type="common">bitter vine</name>
    <dbReference type="NCBI Taxonomy" id="192012"/>
    <lineage>
        <taxon>Eukaryota</taxon>
        <taxon>Viridiplantae</taxon>
        <taxon>Streptophyta</taxon>
        <taxon>Embryophyta</taxon>
        <taxon>Tracheophyta</taxon>
        <taxon>Spermatophyta</taxon>
        <taxon>Magnoliopsida</taxon>
        <taxon>eudicotyledons</taxon>
        <taxon>Gunneridae</taxon>
        <taxon>Pentapetalae</taxon>
        <taxon>asterids</taxon>
        <taxon>campanulids</taxon>
        <taxon>Asterales</taxon>
        <taxon>Asteraceae</taxon>
        <taxon>Asteroideae</taxon>
        <taxon>Heliantheae alliance</taxon>
        <taxon>Eupatorieae</taxon>
        <taxon>Mikania</taxon>
    </lineage>
</organism>
<keyword evidence="3" id="KW-1185">Reference proteome</keyword>
<gene>
    <name evidence="2" type="ORF">E3N88_04314</name>
</gene>
<evidence type="ECO:0000313" key="2">
    <source>
        <dbReference type="EMBL" id="KAD7117046.1"/>
    </source>
</evidence>
<dbReference type="Pfam" id="PF05686">
    <property type="entry name" value="Glyco_transf_90"/>
    <property type="match status" value="1"/>
</dbReference>
<dbReference type="PANTHER" id="PTHR12203">
    <property type="entry name" value="KDEL LYS-ASP-GLU-LEU CONTAINING - RELATED"/>
    <property type="match status" value="1"/>
</dbReference>
<sequence length="204" mass="23984">MNQFMDTRTQILKINVLTEGWSWSVSEKYILACDSPTLHVTPHYYTFFSRGMVPLEHFWPIRYTNMCKSLKFAVEWGNNHTSKAQEIGNVSGRFVQEDMKMDYVYDYMLHLLTEYAKLLKFKPSVPPNAIELCSESMACFADGKWRKFMEDSLVKYPTSTIPCTSPPPYDPSTIKAIIDNKKNMIKQVEMWEDEYWKNQDLKQN</sequence>
<dbReference type="Proteomes" id="UP000326396">
    <property type="component" value="Linkage Group LG10"/>
</dbReference>
<protein>
    <recommendedName>
        <fullName evidence="1">Glycosyl transferase CAP10 domain-containing protein</fullName>
    </recommendedName>
</protein>
<dbReference type="OrthoDB" id="202415at2759"/>
<dbReference type="SMART" id="SM00672">
    <property type="entry name" value="CAP10"/>
    <property type="match status" value="1"/>
</dbReference>
<dbReference type="InterPro" id="IPR006598">
    <property type="entry name" value="CAP10"/>
</dbReference>
<evidence type="ECO:0000259" key="1">
    <source>
        <dbReference type="SMART" id="SM00672"/>
    </source>
</evidence>
<dbReference type="AlphaFoldDB" id="A0A5N6PVY5"/>
<accession>A0A5N6PVY5</accession>
<dbReference type="InterPro" id="IPR051091">
    <property type="entry name" value="O-Glucosyltr/Glycosyltrsf_90"/>
</dbReference>
<proteinExistence type="predicted"/>
<reference evidence="2 3" key="1">
    <citation type="submission" date="2019-05" db="EMBL/GenBank/DDBJ databases">
        <title>Mikania micrantha, genome provides insights into the molecular mechanism of rapid growth.</title>
        <authorList>
            <person name="Liu B."/>
        </authorList>
    </citation>
    <scope>NUCLEOTIDE SEQUENCE [LARGE SCALE GENOMIC DNA]</scope>
    <source>
        <strain evidence="2">NLD-2019</strain>
        <tissue evidence="2">Leaf</tissue>
    </source>
</reference>
<name>A0A5N6PVY5_9ASTR</name>
<feature type="domain" description="Glycosyl transferase CAP10" evidence="1">
    <location>
        <begin position="2"/>
        <end position="122"/>
    </location>
</feature>
<dbReference type="EMBL" id="SZYD01000002">
    <property type="protein sequence ID" value="KAD7117046.1"/>
    <property type="molecule type" value="Genomic_DNA"/>
</dbReference>
<dbReference type="PANTHER" id="PTHR12203:SF74">
    <property type="entry name" value="GLYCOSYLTRANSFERASE"/>
    <property type="match status" value="1"/>
</dbReference>
<evidence type="ECO:0000313" key="3">
    <source>
        <dbReference type="Proteomes" id="UP000326396"/>
    </source>
</evidence>
<comment type="caution">
    <text evidence="2">The sequence shown here is derived from an EMBL/GenBank/DDBJ whole genome shotgun (WGS) entry which is preliminary data.</text>
</comment>